<dbReference type="PANTHER" id="PTHR24186:SF38">
    <property type="entry name" value="ANKYRIN REPEAT FAMILY PROTEIN"/>
    <property type="match status" value="1"/>
</dbReference>
<evidence type="ECO:0000256" key="5">
    <source>
        <dbReference type="ARBA" id="ARBA00023043"/>
    </source>
</evidence>
<dbReference type="PROSITE" id="PS50088">
    <property type="entry name" value="ANK_REPEAT"/>
    <property type="match status" value="2"/>
</dbReference>
<evidence type="ECO:0000256" key="2">
    <source>
        <dbReference type="ARBA" id="ARBA00022692"/>
    </source>
</evidence>
<reference evidence="10" key="1">
    <citation type="journal article" date="2023" name="bioRxiv">
        <title>Improved chromosome-level genome assembly for marigold (Tagetes erecta).</title>
        <authorList>
            <person name="Jiang F."/>
            <person name="Yuan L."/>
            <person name="Wang S."/>
            <person name="Wang H."/>
            <person name="Xu D."/>
            <person name="Wang A."/>
            <person name="Fan W."/>
        </authorList>
    </citation>
    <scope>NUCLEOTIDE SEQUENCE</scope>
    <source>
        <strain evidence="10">WSJ</strain>
        <tissue evidence="10">Leaf</tissue>
    </source>
</reference>
<feature type="repeat" description="ANK" evidence="7">
    <location>
        <begin position="203"/>
        <end position="221"/>
    </location>
</feature>
<evidence type="ECO:0000313" key="10">
    <source>
        <dbReference type="EMBL" id="KAK1433984.1"/>
    </source>
</evidence>
<keyword evidence="11" id="KW-1185">Reference proteome</keyword>
<comment type="subcellular location">
    <subcellularLocation>
        <location evidence="1">Membrane</location>
        <topology evidence="1">Multi-pass membrane protein</topology>
    </subcellularLocation>
</comment>
<feature type="transmembrane region" description="Helical" evidence="8">
    <location>
        <begin position="374"/>
        <end position="396"/>
    </location>
</feature>
<evidence type="ECO:0000256" key="4">
    <source>
        <dbReference type="ARBA" id="ARBA00022989"/>
    </source>
</evidence>
<dbReference type="InterPro" id="IPR026961">
    <property type="entry name" value="PGG_dom"/>
</dbReference>
<evidence type="ECO:0000256" key="6">
    <source>
        <dbReference type="ARBA" id="ARBA00023136"/>
    </source>
</evidence>
<dbReference type="SMART" id="SM00248">
    <property type="entry name" value="ANK"/>
    <property type="match status" value="8"/>
</dbReference>
<feature type="repeat" description="ANK" evidence="7">
    <location>
        <begin position="70"/>
        <end position="94"/>
    </location>
</feature>
<accession>A0AAD8P6C7</accession>
<keyword evidence="5 7" id="KW-0040">ANK repeat</keyword>
<evidence type="ECO:0000313" key="11">
    <source>
        <dbReference type="Proteomes" id="UP001229421"/>
    </source>
</evidence>
<dbReference type="PANTHER" id="PTHR24186">
    <property type="entry name" value="PROTEIN PHOSPHATASE 1 REGULATORY SUBUNIT"/>
    <property type="match status" value="1"/>
</dbReference>
<feature type="domain" description="PGG" evidence="9">
    <location>
        <begin position="365"/>
        <end position="474"/>
    </location>
</feature>
<feature type="transmembrane region" description="Helical" evidence="8">
    <location>
        <begin position="487"/>
        <end position="512"/>
    </location>
</feature>
<dbReference type="Pfam" id="PF13962">
    <property type="entry name" value="PGG"/>
    <property type="match status" value="1"/>
</dbReference>
<sequence length="555" mass="61802">MAVTDWEVVQAIVENNTTSFNNIVKRDERVVERRFGNETVLHLASRLGNAEMVSLILELRPEMVAAENNKSETPIHEACRMGHLNVVQLLMEKNQWVATKLNSDNENALFLACSYGHLEIVEFILNNYGGLSNIICHAACLQVAASKGQTDIVKRLLQNLPYLAQEQLNGSLALHCACRRGQLEIATLLLRLDPDQALHLDENGYTPLHLAAINGSVAILQEFASVAPLSFQHQSKHGENALHLIIRYNKFDAFKFVYGVLKGTHLLYQADKFGNTIQHLAEREGFLQFAEYMSSETQRPNDDQTVDDRCNILDQTEVPTTAVNIDADAPQVHEEGDLSEDEEEHEQITDDKHIPKREHLELHREALQNARNTITLVAILMATVTFTAGVSPPGGVYQDGPLKGKAIMGRTQAFKIFAISNHIALFVSLCVVVVLVSIIPFKRKALNMILGVAHKVTWVALSFMAVSYVAATWVIMPPPHNSHDTNWILPALLAICSGTLGFTFLGLGVRLVRDRLKKDRWLKQKIQLQIKGTGTRSFSTNSDVLSHRSTGLHAL</sequence>
<organism evidence="10 11">
    <name type="scientific">Tagetes erecta</name>
    <name type="common">African marigold</name>
    <dbReference type="NCBI Taxonomy" id="13708"/>
    <lineage>
        <taxon>Eukaryota</taxon>
        <taxon>Viridiplantae</taxon>
        <taxon>Streptophyta</taxon>
        <taxon>Embryophyta</taxon>
        <taxon>Tracheophyta</taxon>
        <taxon>Spermatophyta</taxon>
        <taxon>Magnoliopsida</taxon>
        <taxon>eudicotyledons</taxon>
        <taxon>Gunneridae</taxon>
        <taxon>Pentapetalae</taxon>
        <taxon>asterids</taxon>
        <taxon>campanulids</taxon>
        <taxon>Asterales</taxon>
        <taxon>Asteraceae</taxon>
        <taxon>Asteroideae</taxon>
        <taxon>Heliantheae alliance</taxon>
        <taxon>Tageteae</taxon>
        <taxon>Tagetes</taxon>
    </lineage>
</organism>
<keyword evidence="4 8" id="KW-1133">Transmembrane helix</keyword>
<keyword evidence="2 8" id="KW-0812">Transmembrane</keyword>
<evidence type="ECO:0000256" key="7">
    <source>
        <dbReference type="PROSITE-ProRule" id="PRU00023"/>
    </source>
</evidence>
<evidence type="ECO:0000256" key="1">
    <source>
        <dbReference type="ARBA" id="ARBA00004141"/>
    </source>
</evidence>
<dbReference type="SUPFAM" id="SSF48403">
    <property type="entry name" value="Ankyrin repeat"/>
    <property type="match status" value="1"/>
</dbReference>
<dbReference type="Gene3D" id="1.25.40.20">
    <property type="entry name" value="Ankyrin repeat-containing domain"/>
    <property type="match status" value="2"/>
</dbReference>
<dbReference type="Pfam" id="PF12796">
    <property type="entry name" value="Ank_2"/>
    <property type="match status" value="2"/>
</dbReference>
<keyword evidence="6 8" id="KW-0472">Membrane</keyword>
<evidence type="ECO:0000256" key="8">
    <source>
        <dbReference type="SAM" id="Phobius"/>
    </source>
</evidence>
<dbReference type="InterPro" id="IPR002110">
    <property type="entry name" value="Ankyrin_rpt"/>
</dbReference>
<dbReference type="InterPro" id="IPR036770">
    <property type="entry name" value="Ankyrin_rpt-contain_sf"/>
</dbReference>
<name>A0AAD8P6C7_TARER</name>
<evidence type="ECO:0000259" key="9">
    <source>
        <dbReference type="Pfam" id="PF13962"/>
    </source>
</evidence>
<gene>
    <name evidence="10" type="ORF">QVD17_10902</name>
</gene>
<dbReference type="GO" id="GO:0005886">
    <property type="term" value="C:plasma membrane"/>
    <property type="evidence" value="ECO:0007669"/>
    <property type="project" value="TreeGrafter"/>
</dbReference>
<dbReference type="EMBL" id="JAUHHV010000002">
    <property type="protein sequence ID" value="KAK1433984.1"/>
    <property type="molecule type" value="Genomic_DNA"/>
</dbReference>
<keyword evidence="3" id="KW-0677">Repeat</keyword>
<comment type="caution">
    <text evidence="10">The sequence shown here is derived from an EMBL/GenBank/DDBJ whole genome shotgun (WGS) entry which is preliminary data.</text>
</comment>
<protein>
    <recommendedName>
        <fullName evidence="9">PGG domain-containing protein</fullName>
    </recommendedName>
</protein>
<feature type="transmembrane region" description="Helical" evidence="8">
    <location>
        <begin position="456"/>
        <end position="475"/>
    </location>
</feature>
<evidence type="ECO:0000256" key="3">
    <source>
        <dbReference type="ARBA" id="ARBA00022737"/>
    </source>
</evidence>
<dbReference type="Proteomes" id="UP001229421">
    <property type="component" value="Unassembled WGS sequence"/>
</dbReference>
<dbReference type="PROSITE" id="PS50297">
    <property type="entry name" value="ANK_REP_REGION"/>
    <property type="match status" value="2"/>
</dbReference>
<dbReference type="AlphaFoldDB" id="A0AAD8P6C7"/>
<proteinExistence type="predicted"/>
<feature type="transmembrane region" description="Helical" evidence="8">
    <location>
        <begin position="416"/>
        <end position="436"/>
    </location>
</feature>